<accession>A0A1H6YGE2</accession>
<dbReference type="EMBL" id="FNXY01000007">
    <property type="protein sequence ID" value="SEJ38914.1"/>
    <property type="molecule type" value="Genomic_DNA"/>
</dbReference>
<dbReference type="Proteomes" id="UP000199532">
    <property type="component" value="Unassembled WGS sequence"/>
</dbReference>
<dbReference type="AlphaFoldDB" id="A0A1H6YGE2"/>
<evidence type="ECO:0000313" key="1">
    <source>
        <dbReference type="EMBL" id="SEJ38914.1"/>
    </source>
</evidence>
<gene>
    <name evidence="1" type="ORF">SAMN04487995_4412</name>
</gene>
<evidence type="ECO:0000313" key="2">
    <source>
        <dbReference type="Proteomes" id="UP000199532"/>
    </source>
</evidence>
<sequence length="134" mass="15575">MKRETLESIAMKYFLFFSILIFFSACQRNDYVVGTPEKEGATYDTGPVLPELRHVKNDTALVALYPSARVFYLDLKIKNSERYINMIRSAQKHNKPVRAKIFTRPYTMNGEEISEIYPPTEKDIQVFKAAMRPD</sequence>
<keyword evidence="2" id="KW-1185">Reference proteome</keyword>
<name>A0A1H6YGE2_9BACT</name>
<dbReference type="Gene3D" id="2.40.50.340">
    <property type="match status" value="1"/>
</dbReference>
<proteinExistence type="predicted"/>
<organism evidence="1 2">
    <name type="scientific">Dyadobacter koreensis</name>
    <dbReference type="NCBI Taxonomy" id="408657"/>
    <lineage>
        <taxon>Bacteria</taxon>
        <taxon>Pseudomonadati</taxon>
        <taxon>Bacteroidota</taxon>
        <taxon>Cytophagia</taxon>
        <taxon>Cytophagales</taxon>
        <taxon>Spirosomataceae</taxon>
        <taxon>Dyadobacter</taxon>
    </lineage>
</organism>
<protein>
    <submittedName>
        <fullName evidence="1">Uncharacterized protein</fullName>
    </submittedName>
</protein>
<dbReference type="PROSITE" id="PS51257">
    <property type="entry name" value="PROKAR_LIPOPROTEIN"/>
    <property type="match status" value="1"/>
</dbReference>
<dbReference type="STRING" id="408657.SAMN04487995_4412"/>
<reference evidence="1 2" key="1">
    <citation type="submission" date="2016-10" db="EMBL/GenBank/DDBJ databases">
        <authorList>
            <person name="de Groot N.N."/>
        </authorList>
    </citation>
    <scope>NUCLEOTIDE SEQUENCE [LARGE SCALE GENOMIC DNA]</scope>
    <source>
        <strain evidence="1 2">DSM 19938</strain>
    </source>
</reference>